<dbReference type="Proteomes" id="UP000294947">
    <property type="component" value="Unassembled WGS sequence"/>
</dbReference>
<feature type="transmembrane region" description="Helical" evidence="1">
    <location>
        <begin position="159"/>
        <end position="181"/>
    </location>
</feature>
<evidence type="ECO:0000256" key="1">
    <source>
        <dbReference type="SAM" id="Phobius"/>
    </source>
</evidence>
<name>A0A4R4Y5R1_9PSEU</name>
<proteinExistence type="predicted"/>
<feature type="transmembrane region" description="Helical" evidence="1">
    <location>
        <begin position="85"/>
        <end position="105"/>
    </location>
</feature>
<evidence type="ECO:0000313" key="2">
    <source>
        <dbReference type="EMBL" id="TDD39576.1"/>
    </source>
</evidence>
<dbReference type="RefSeq" id="WP_132493343.1">
    <property type="nucleotide sequence ID" value="NZ_SMKW01000076.1"/>
</dbReference>
<keyword evidence="1" id="KW-1133">Transmembrane helix</keyword>
<dbReference type="EMBL" id="SMKW01000076">
    <property type="protein sequence ID" value="TDD39576.1"/>
    <property type="molecule type" value="Genomic_DNA"/>
</dbReference>
<reference evidence="2 3" key="1">
    <citation type="submission" date="2019-03" db="EMBL/GenBank/DDBJ databases">
        <title>Draft genome sequences of novel Actinobacteria.</title>
        <authorList>
            <person name="Sahin N."/>
            <person name="Ay H."/>
            <person name="Saygin H."/>
        </authorList>
    </citation>
    <scope>NUCLEOTIDE SEQUENCE [LARGE SCALE GENOMIC DNA]</scope>
    <source>
        <strain evidence="2 3">7K502</strain>
    </source>
</reference>
<feature type="transmembrane region" description="Helical" evidence="1">
    <location>
        <begin position="52"/>
        <end position="73"/>
    </location>
</feature>
<feature type="transmembrane region" description="Helical" evidence="1">
    <location>
        <begin position="132"/>
        <end position="152"/>
    </location>
</feature>
<feature type="transmembrane region" description="Helical" evidence="1">
    <location>
        <begin position="12"/>
        <end position="32"/>
    </location>
</feature>
<dbReference type="AlphaFoldDB" id="A0A4R4Y5R1"/>
<sequence>MAGIRRFERVLLGCGAVGVVLFVVLFLVEGAFRADYSPLRHPVSSLSIGESGWMQAVNFIVTGLLVLAFAAGLRPALRRLGGGRWAPVLIGLVGVGLIGAGFFAADPISGYPPGTPPVTAVRTTRGVLHDLFSTPVFTALPAACCVVGYRLARTGHRAWAVYSIGTAVVFLIGFALAGAGFAQNPVLMPVGGLLQRLTLVVGFGWLAALAVALPRFQGVPGPA</sequence>
<dbReference type="Pfam" id="PF06197">
    <property type="entry name" value="DUF998"/>
    <property type="match status" value="1"/>
</dbReference>
<comment type="caution">
    <text evidence="2">The sequence shown here is derived from an EMBL/GenBank/DDBJ whole genome shotgun (WGS) entry which is preliminary data.</text>
</comment>
<keyword evidence="1" id="KW-0472">Membrane</keyword>
<protein>
    <submittedName>
        <fullName evidence="2">DUF998 domain-containing protein</fullName>
    </submittedName>
</protein>
<accession>A0A4R4Y5R1</accession>
<gene>
    <name evidence="2" type="ORF">E1288_36965</name>
</gene>
<keyword evidence="3" id="KW-1185">Reference proteome</keyword>
<organism evidence="2 3">
    <name type="scientific">Saccharopolyspora elongata</name>
    <dbReference type="NCBI Taxonomy" id="2530387"/>
    <lineage>
        <taxon>Bacteria</taxon>
        <taxon>Bacillati</taxon>
        <taxon>Actinomycetota</taxon>
        <taxon>Actinomycetes</taxon>
        <taxon>Pseudonocardiales</taxon>
        <taxon>Pseudonocardiaceae</taxon>
        <taxon>Saccharopolyspora</taxon>
    </lineage>
</organism>
<dbReference type="OrthoDB" id="8159487at2"/>
<feature type="transmembrane region" description="Helical" evidence="1">
    <location>
        <begin position="193"/>
        <end position="213"/>
    </location>
</feature>
<dbReference type="InterPro" id="IPR009339">
    <property type="entry name" value="DUF998"/>
</dbReference>
<keyword evidence="1" id="KW-0812">Transmembrane</keyword>
<evidence type="ECO:0000313" key="3">
    <source>
        <dbReference type="Proteomes" id="UP000294947"/>
    </source>
</evidence>